<keyword evidence="1 3" id="KW-1015">Disulfide bond</keyword>
<feature type="disulfide bond" evidence="3">
    <location>
        <begin position="74"/>
        <end position="89"/>
    </location>
</feature>
<dbReference type="PROSITE" id="PS50068">
    <property type="entry name" value="LDLRA_2"/>
    <property type="match status" value="1"/>
</dbReference>
<protein>
    <submittedName>
        <fullName evidence="6">EB domain-containing protein</fullName>
    </submittedName>
</protein>
<dbReference type="SMART" id="SM00192">
    <property type="entry name" value="LDLa"/>
    <property type="match status" value="1"/>
</dbReference>
<evidence type="ECO:0000256" key="2">
    <source>
        <dbReference type="ARBA" id="ARBA00023180"/>
    </source>
</evidence>
<dbReference type="SUPFAM" id="SSF57424">
    <property type="entry name" value="LDL receptor-like module"/>
    <property type="match status" value="1"/>
</dbReference>
<evidence type="ECO:0000256" key="1">
    <source>
        <dbReference type="ARBA" id="ARBA00023157"/>
    </source>
</evidence>
<reference evidence="4 5" key="2">
    <citation type="submission" date="2018-11" db="EMBL/GenBank/DDBJ databases">
        <authorList>
            <consortium name="Pathogen Informatics"/>
        </authorList>
    </citation>
    <scope>NUCLEOTIDE SEQUENCE [LARGE SCALE GENOMIC DNA]</scope>
</reference>
<dbReference type="Proteomes" id="UP000050794">
    <property type="component" value="Unassembled WGS sequence"/>
</dbReference>
<dbReference type="InterPro" id="IPR002172">
    <property type="entry name" value="LDrepeatLR_classA_rpt"/>
</dbReference>
<keyword evidence="5" id="KW-1185">Reference proteome</keyword>
<dbReference type="PROSITE" id="PS01209">
    <property type="entry name" value="LDLRA_1"/>
    <property type="match status" value="1"/>
</dbReference>
<dbReference type="WBParaSite" id="TCNE_0000249301-mRNA-1">
    <property type="protein sequence ID" value="TCNE_0000249301-mRNA-1"/>
    <property type="gene ID" value="TCNE_0000249301"/>
</dbReference>
<dbReference type="Gene3D" id="4.10.400.10">
    <property type="entry name" value="Low-density Lipoprotein Receptor"/>
    <property type="match status" value="1"/>
</dbReference>
<evidence type="ECO:0000313" key="5">
    <source>
        <dbReference type="Proteomes" id="UP000050794"/>
    </source>
</evidence>
<evidence type="ECO:0000313" key="4">
    <source>
        <dbReference type="EMBL" id="VDM28166.1"/>
    </source>
</evidence>
<dbReference type="FunFam" id="4.10.400.10:FF:000065">
    <property type="entry name" value="Transmembrane protease serine 7"/>
    <property type="match status" value="1"/>
</dbReference>
<dbReference type="AlphaFoldDB" id="A0A183U1X3"/>
<sequence>MFVLFAKSGSIRELLNLCCRHGSTYCWSNSVCPPDTACIHSQCCATALLASLRLCPTTKWECGSGECLSPEMRCDGESQCKDHSDELHCGMLHRRCALHDVVVLHSCKCYCKLQQSIPILYRSRY</sequence>
<dbReference type="CDD" id="cd00112">
    <property type="entry name" value="LDLa"/>
    <property type="match status" value="1"/>
</dbReference>
<evidence type="ECO:0000256" key="3">
    <source>
        <dbReference type="PROSITE-ProRule" id="PRU00124"/>
    </source>
</evidence>
<feature type="disulfide bond" evidence="3">
    <location>
        <begin position="62"/>
        <end position="80"/>
    </location>
</feature>
<gene>
    <name evidence="4" type="ORF">TCNE_LOCUS2493</name>
</gene>
<organism evidence="5 6">
    <name type="scientific">Toxocara canis</name>
    <name type="common">Canine roundworm</name>
    <dbReference type="NCBI Taxonomy" id="6265"/>
    <lineage>
        <taxon>Eukaryota</taxon>
        <taxon>Metazoa</taxon>
        <taxon>Ecdysozoa</taxon>
        <taxon>Nematoda</taxon>
        <taxon>Chromadorea</taxon>
        <taxon>Rhabditida</taxon>
        <taxon>Spirurina</taxon>
        <taxon>Ascaridomorpha</taxon>
        <taxon>Ascaridoidea</taxon>
        <taxon>Toxocaridae</taxon>
        <taxon>Toxocara</taxon>
    </lineage>
</organism>
<keyword evidence="2" id="KW-0325">Glycoprotein</keyword>
<dbReference type="InterPro" id="IPR023415">
    <property type="entry name" value="LDLR_class-A_CS"/>
</dbReference>
<dbReference type="EMBL" id="UYWY01002537">
    <property type="protein sequence ID" value="VDM28166.1"/>
    <property type="molecule type" value="Genomic_DNA"/>
</dbReference>
<proteinExistence type="predicted"/>
<name>A0A183U1X3_TOXCA</name>
<evidence type="ECO:0000313" key="6">
    <source>
        <dbReference type="WBParaSite" id="TCNE_0000249301-mRNA-1"/>
    </source>
</evidence>
<dbReference type="InterPro" id="IPR036055">
    <property type="entry name" value="LDL_receptor-like_sf"/>
</dbReference>
<dbReference type="Pfam" id="PF00057">
    <property type="entry name" value="Ldl_recept_a"/>
    <property type="match status" value="1"/>
</dbReference>
<reference evidence="6" key="1">
    <citation type="submission" date="2016-06" db="UniProtKB">
        <authorList>
            <consortium name="WormBaseParasite"/>
        </authorList>
    </citation>
    <scope>IDENTIFICATION</scope>
</reference>
<feature type="disulfide bond" evidence="3">
    <location>
        <begin position="55"/>
        <end position="67"/>
    </location>
</feature>
<accession>A0A183U1X3</accession>